<evidence type="ECO:0000313" key="2">
    <source>
        <dbReference type="Proteomes" id="UP001140234"/>
    </source>
</evidence>
<organism evidence="1 2">
    <name type="scientific">Coemansia nantahalensis</name>
    <dbReference type="NCBI Taxonomy" id="2789366"/>
    <lineage>
        <taxon>Eukaryota</taxon>
        <taxon>Fungi</taxon>
        <taxon>Fungi incertae sedis</taxon>
        <taxon>Zoopagomycota</taxon>
        <taxon>Kickxellomycotina</taxon>
        <taxon>Kickxellomycetes</taxon>
        <taxon>Kickxellales</taxon>
        <taxon>Kickxellaceae</taxon>
        <taxon>Coemansia</taxon>
    </lineage>
</organism>
<accession>A0ACC1K722</accession>
<protein>
    <submittedName>
        <fullName evidence="1">DNA repair protein rad50</fullName>
    </submittedName>
</protein>
<reference evidence="1" key="1">
    <citation type="submission" date="2022-07" db="EMBL/GenBank/DDBJ databases">
        <title>Phylogenomic reconstructions and comparative analyses of Kickxellomycotina fungi.</title>
        <authorList>
            <person name="Reynolds N.K."/>
            <person name="Stajich J.E."/>
            <person name="Barry K."/>
            <person name="Grigoriev I.V."/>
            <person name="Crous P."/>
            <person name="Smith M.E."/>
        </authorList>
    </citation>
    <scope>NUCLEOTIDE SEQUENCE</scope>
    <source>
        <strain evidence="1">CBS 109366</strain>
    </source>
</reference>
<dbReference type="EMBL" id="JANBUJ010000073">
    <property type="protein sequence ID" value="KAJ2774698.1"/>
    <property type="molecule type" value="Genomic_DNA"/>
</dbReference>
<evidence type="ECO:0000313" key="1">
    <source>
        <dbReference type="EMBL" id="KAJ2774698.1"/>
    </source>
</evidence>
<sequence>MSVIRKLLIQGVRSFDPQNQDIIEFYTPLTIIVGQNGCGKTTIIECLKYITTGELPPNSKGGAFIHDPKLVGENEIKAQVKLRFLNISQRSMTCVRSMLLSQKKVTVTQKTLEGALSFDATATQEKVSISSRCADLDAMLPEQLGVSKAVLENVIFCHQEESNWPLSEPSILKKRFDEIFAATRYTKALDAIKTIRKDQAVEIRVSRGELKHLEEKREKSERVRVEYEKSTRQIHEFRERIDEIQRQETETAAQIEALAGQLQEFMSLQTRLDALQLSLEQKAASYEELKANTAIMDGSCDELERMRADTARQIETQESDLQRMRDERAALQQQVQDAQHKVNDALSEIGRLLAAQESLEKRVAGRTAAIAEMYTALGAPPASSDDPELVATECAASIGALLAAATDERAAAQNEARDGEQRLQADIFTTQSKIHAFANTASTGEKQALASEQEIASLTKQHESTRVDEAQRNGLEGELAREKGLLERAQADNSADAYRETTKQKRLELADIGDTIARINLEISHNNRQADTRARLALQRKELEANDAQRAALAGAAGLAGYVSEAGPFASERERTAAVAAAIAAKKQQLADSVTKAKEAQGELSSTKMRLTLARKAKDEQERDAAEKRSRIGAVCDIAQFDSVYRDAQKELAELMEEAGQCKNVQSMYTAFIKKVETSHACPICQRGWASADDEAKVVARLQVDYTKAPTSLLEIEGEIRECRRRVDGLAAVESAVRDVREWDSRISGDLESQIAELVERETRAGLAADDADSDQMFLGADLDDMQGHLAQSQELALLEDARDRLQRQIESLEHELQATGSTKTVDELQAEIERHQHRDAAIRRELDMLSHEHETRQKEVGFRQDNVRAASDRLAEHSRRARESAAIQQRIGELEASVVASRAEAQAARSSADALAPQLAAEQQRLVEFRDAAKAKEACIDQRVRETMQARDRLALMTDEIEQTRASLRCPPGGSDGADGAKYPDRLAMAQAQRAALVAEVEQQQGELATVDSALHESDRAAGVLEARLRTIADNIRLHTNAAEQARVREELQAAKKAQAQLEAQLGAIHSDGAAAAEDGSDATGDETDADGGQPGSSRKRRRANGRAGASRHGAGARLQQRRDVLHDRLSQLTGERAGLQGEVKQLEDQARRLGHELATEYKEIDTRYVRQLVQCKTEELASADLETYGKALDAAIMQFHSLKMQDINKIIRELWINTYQGNDIDTIEIRSEVEGARSSRSHNYRVVMIKGGHAIDMRGRCSAGQKVLACLIIRLALAETFSANCGILALDEPTTNLDQENIDSLARSLARIIKSRQAQRNFQLIVITHDEIFMQLLGRSEFCDHYWRVYKNEHQKSSLKRRPIAAS</sequence>
<name>A0ACC1K722_9FUNG</name>
<keyword evidence="2" id="KW-1185">Reference proteome</keyword>
<dbReference type="Proteomes" id="UP001140234">
    <property type="component" value="Unassembled WGS sequence"/>
</dbReference>
<gene>
    <name evidence="1" type="primary">RAD50</name>
    <name evidence="1" type="ORF">IWQ57_000699</name>
</gene>
<comment type="caution">
    <text evidence="1">The sequence shown here is derived from an EMBL/GenBank/DDBJ whole genome shotgun (WGS) entry which is preliminary data.</text>
</comment>
<proteinExistence type="predicted"/>